<name>A0ABX7T4Z7_9SPHN</name>
<dbReference type="Gene3D" id="3.10.180.10">
    <property type="entry name" value="2,3-Dihydroxybiphenyl 1,2-Dioxygenase, domain 1"/>
    <property type="match status" value="1"/>
</dbReference>
<dbReference type="InterPro" id="IPR037523">
    <property type="entry name" value="VOC_core"/>
</dbReference>
<dbReference type="InterPro" id="IPR029068">
    <property type="entry name" value="Glyas_Bleomycin-R_OHBP_Dase"/>
</dbReference>
<proteinExistence type="predicted"/>
<evidence type="ECO:0000313" key="3">
    <source>
        <dbReference type="Proteomes" id="UP000663923"/>
    </source>
</evidence>
<protein>
    <submittedName>
        <fullName evidence="2">VOC family protein</fullName>
    </submittedName>
</protein>
<accession>A0ABX7T4Z7</accession>
<evidence type="ECO:0000259" key="1">
    <source>
        <dbReference type="PROSITE" id="PS51819"/>
    </source>
</evidence>
<dbReference type="PROSITE" id="PS51819">
    <property type="entry name" value="VOC"/>
    <property type="match status" value="1"/>
</dbReference>
<gene>
    <name evidence="2" type="ORF">J4G78_13240</name>
</gene>
<evidence type="ECO:0000313" key="2">
    <source>
        <dbReference type="EMBL" id="QTD55182.1"/>
    </source>
</evidence>
<dbReference type="SUPFAM" id="SSF54593">
    <property type="entry name" value="Glyoxalase/Bleomycin resistance protein/Dihydroxybiphenyl dioxygenase"/>
    <property type="match status" value="1"/>
</dbReference>
<dbReference type="Pfam" id="PF13669">
    <property type="entry name" value="Glyoxalase_4"/>
    <property type="match status" value="1"/>
</dbReference>
<feature type="domain" description="VOC" evidence="1">
    <location>
        <begin position="17"/>
        <end position="154"/>
    </location>
</feature>
<dbReference type="RefSeq" id="WP_207987007.1">
    <property type="nucleotide sequence ID" value="NZ_CP071794.1"/>
</dbReference>
<dbReference type="Proteomes" id="UP000663923">
    <property type="component" value="Chromosome"/>
</dbReference>
<dbReference type="EMBL" id="CP071794">
    <property type="protein sequence ID" value="QTD55182.1"/>
    <property type="molecule type" value="Genomic_DNA"/>
</dbReference>
<sequence length="186" mass="20152">MTDTSTCSSATLAKLGTIMQISYVPDDYDAALDYWTQKMGAGPFFHTEGVQVENVKYRGEPSDIQFSMAIGYWGDVQVELIRPDNDAPSMFKDWRAKGLQGVQHLCIIVDDLAEARQLTESKGGEVIQEVSLPGGVGGAFYADYGGGPGTIIEYLQIPQAGLDGFAAIRQAHLDWDGVTNPVIGKE</sequence>
<keyword evidence="3" id="KW-1185">Reference proteome</keyword>
<reference evidence="2 3" key="1">
    <citation type="submission" date="2021-03" db="EMBL/GenBank/DDBJ databases">
        <title>Complete genome of Parasphingorhabdus_sp.JHSY0214.</title>
        <authorList>
            <person name="Yoo J.H."/>
            <person name="Bae J.W."/>
        </authorList>
    </citation>
    <scope>NUCLEOTIDE SEQUENCE [LARGE SCALE GENOMIC DNA]</scope>
    <source>
        <strain evidence="2 3">JHSY0214</strain>
    </source>
</reference>
<organism evidence="2 3">
    <name type="scientific">Parasphingorhabdus cellanae</name>
    <dbReference type="NCBI Taxonomy" id="2806553"/>
    <lineage>
        <taxon>Bacteria</taxon>
        <taxon>Pseudomonadati</taxon>
        <taxon>Pseudomonadota</taxon>
        <taxon>Alphaproteobacteria</taxon>
        <taxon>Sphingomonadales</taxon>
        <taxon>Sphingomonadaceae</taxon>
        <taxon>Parasphingorhabdus</taxon>
    </lineage>
</organism>